<feature type="transmembrane region" description="Helical" evidence="2">
    <location>
        <begin position="82"/>
        <end position="106"/>
    </location>
</feature>
<evidence type="ECO:0000313" key="3">
    <source>
        <dbReference type="EMBL" id="CAL8069622.1"/>
    </source>
</evidence>
<gene>
    <name evidence="3" type="ORF">ODALV1_LOCUS860</name>
</gene>
<dbReference type="Proteomes" id="UP001642540">
    <property type="component" value="Unassembled WGS sequence"/>
</dbReference>
<name>A0ABP1PQU4_9HEXA</name>
<keyword evidence="2" id="KW-0812">Transmembrane</keyword>
<feature type="compositionally biased region" description="Basic and acidic residues" evidence="1">
    <location>
        <begin position="197"/>
        <end position="209"/>
    </location>
</feature>
<accession>A0ABP1PQU4</accession>
<keyword evidence="2" id="KW-1133">Transmembrane helix</keyword>
<evidence type="ECO:0000256" key="2">
    <source>
        <dbReference type="SAM" id="Phobius"/>
    </source>
</evidence>
<feature type="region of interest" description="Disordered" evidence="1">
    <location>
        <begin position="183"/>
        <end position="289"/>
    </location>
</feature>
<dbReference type="EMBL" id="CAXLJM020000004">
    <property type="protein sequence ID" value="CAL8069622.1"/>
    <property type="molecule type" value="Genomic_DNA"/>
</dbReference>
<sequence length="299" mass="33468">MAFPPPLWCGSDPRTCPKIFAVLEMNFGKVDDKDKIKFQIADNYSTLETYDDDKHRTHCVLDLYTPENPARDIVKSKISSKFLLLTFGLQWIPIILLLSAVFHAISPTLCLMEYGGISPNGQSSPIYLQTTIGYICGVYIVFFKGYLLWLLVSYSANLSEIKMIIKKKERAKKQVAIVEEKANENENATEESEDIEANSKKEGKLEGVDKSASVNNNKPPPKIRHPSATSDSSHISDDDEDGDDEVEDESGLYDLLAFASSKQRRNRRSRVSMSTASPKPIQTNTKGTLGLGRFGKSFW</sequence>
<evidence type="ECO:0000256" key="1">
    <source>
        <dbReference type="SAM" id="MobiDB-lite"/>
    </source>
</evidence>
<protein>
    <submittedName>
        <fullName evidence="3">Uncharacterized protein</fullName>
    </submittedName>
</protein>
<comment type="caution">
    <text evidence="3">The sequence shown here is derived from an EMBL/GenBank/DDBJ whole genome shotgun (WGS) entry which is preliminary data.</text>
</comment>
<keyword evidence="4" id="KW-1185">Reference proteome</keyword>
<reference evidence="3 4" key="1">
    <citation type="submission" date="2024-08" db="EMBL/GenBank/DDBJ databases">
        <authorList>
            <person name="Cucini C."/>
            <person name="Frati F."/>
        </authorList>
    </citation>
    <scope>NUCLEOTIDE SEQUENCE [LARGE SCALE GENOMIC DNA]</scope>
</reference>
<evidence type="ECO:0000313" key="4">
    <source>
        <dbReference type="Proteomes" id="UP001642540"/>
    </source>
</evidence>
<organism evidence="3 4">
    <name type="scientific">Orchesella dallaii</name>
    <dbReference type="NCBI Taxonomy" id="48710"/>
    <lineage>
        <taxon>Eukaryota</taxon>
        <taxon>Metazoa</taxon>
        <taxon>Ecdysozoa</taxon>
        <taxon>Arthropoda</taxon>
        <taxon>Hexapoda</taxon>
        <taxon>Collembola</taxon>
        <taxon>Entomobryomorpha</taxon>
        <taxon>Entomobryoidea</taxon>
        <taxon>Orchesellidae</taxon>
        <taxon>Orchesellinae</taxon>
        <taxon>Orchesella</taxon>
    </lineage>
</organism>
<feature type="compositionally biased region" description="Polar residues" evidence="1">
    <location>
        <begin position="271"/>
        <end position="287"/>
    </location>
</feature>
<proteinExistence type="predicted"/>
<feature type="compositionally biased region" description="Acidic residues" evidence="1">
    <location>
        <begin position="187"/>
        <end position="196"/>
    </location>
</feature>
<feature type="compositionally biased region" description="Acidic residues" evidence="1">
    <location>
        <begin position="237"/>
        <end position="251"/>
    </location>
</feature>
<feature type="transmembrane region" description="Helical" evidence="2">
    <location>
        <begin position="126"/>
        <end position="152"/>
    </location>
</feature>
<keyword evidence="2" id="KW-0472">Membrane</keyword>